<sequence length="385" mass="40680">MRDISSSLARQALLVALVCLICDVALFSLRGPLPEAGWRGWVVLAGAVIVDAALAGAARYSGWVAGAHAVLFAAAPLLLCTCTGFVVGNNAGILVAGYRAGAWLRTGPAVVALVAMLAGVGAGELWGGGRGSNPALIAISMAVSAVLPWLVGRYTTARGAYIAYLGREADERRRHEAEAVRRAVQEERETIARDLHDVISHHVSAIGVHAGAARLGLPQGEPEGALHKSLGAVESASRSAMADLRRLLDLLHARGDEAAQPGLDNLDELLDTVRAAGLPVRLTVHGDVREIPGSLDVALYRIAQEALTNALRHGTGPVEIELDHRRTEIVLTVTNEAGRPDPQRDGAHRGLAGIRQRVTLFGGEVTYGRRDDTWQVKASFPLEVA</sequence>
<keyword evidence="9" id="KW-1133">Transmembrane helix</keyword>
<evidence type="ECO:0000259" key="11">
    <source>
        <dbReference type="Pfam" id="PF07730"/>
    </source>
</evidence>
<evidence type="ECO:0000256" key="3">
    <source>
        <dbReference type="ARBA" id="ARBA00022553"/>
    </source>
</evidence>
<dbReference type="InterPro" id="IPR003594">
    <property type="entry name" value="HATPase_dom"/>
</dbReference>
<evidence type="ECO:0000256" key="4">
    <source>
        <dbReference type="ARBA" id="ARBA00022679"/>
    </source>
</evidence>
<evidence type="ECO:0000259" key="10">
    <source>
        <dbReference type="Pfam" id="PF02518"/>
    </source>
</evidence>
<dbReference type="CDD" id="cd16917">
    <property type="entry name" value="HATPase_UhpB-NarQ-NarX-like"/>
    <property type="match status" value="1"/>
</dbReference>
<dbReference type="SUPFAM" id="SSF55874">
    <property type="entry name" value="ATPase domain of HSP90 chaperone/DNA topoisomerase II/histidine kinase"/>
    <property type="match status" value="1"/>
</dbReference>
<feature type="domain" description="Histidine kinase/HSP90-like ATPase" evidence="10">
    <location>
        <begin position="298"/>
        <end position="371"/>
    </location>
</feature>
<keyword evidence="7" id="KW-0067">ATP-binding</keyword>
<feature type="transmembrane region" description="Helical" evidence="9">
    <location>
        <begin position="134"/>
        <end position="151"/>
    </location>
</feature>
<feature type="domain" description="Signal transduction histidine kinase subgroup 3 dimerisation and phosphoacceptor" evidence="11">
    <location>
        <begin position="187"/>
        <end position="253"/>
    </location>
</feature>
<dbReference type="InterPro" id="IPR011712">
    <property type="entry name" value="Sig_transdc_His_kin_sub3_dim/P"/>
</dbReference>
<keyword evidence="6 12" id="KW-0418">Kinase</keyword>
<protein>
    <recommendedName>
        <fullName evidence="2">histidine kinase</fullName>
        <ecNumber evidence="2">2.7.13.3</ecNumber>
    </recommendedName>
</protein>
<evidence type="ECO:0000256" key="5">
    <source>
        <dbReference type="ARBA" id="ARBA00022741"/>
    </source>
</evidence>
<evidence type="ECO:0000256" key="8">
    <source>
        <dbReference type="ARBA" id="ARBA00023012"/>
    </source>
</evidence>
<reference evidence="12 13" key="1">
    <citation type="journal article" date="2015" name="Int. J. Syst. Evol. Microbiol.">
        <title>Amycolatopsis rhabdoformis sp. nov., an actinomycete isolated from a tropical forest soil.</title>
        <authorList>
            <person name="Souza W.R."/>
            <person name="Silva R.E."/>
            <person name="Goodfellow M."/>
            <person name="Busarakam K."/>
            <person name="Figueiro F.S."/>
            <person name="Ferreira D."/>
            <person name="Rodrigues-Filho E."/>
            <person name="Moraes L.A.B."/>
            <person name="Zucchi T.D."/>
        </authorList>
    </citation>
    <scope>NUCLEOTIDE SEQUENCE [LARGE SCALE GENOMIC DNA]</scope>
    <source>
        <strain evidence="12 13">NCIMB 14900</strain>
    </source>
</reference>
<evidence type="ECO:0000313" key="12">
    <source>
        <dbReference type="EMBL" id="WSE27895.1"/>
    </source>
</evidence>
<dbReference type="Pfam" id="PF02518">
    <property type="entry name" value="HATPase_c"/>
    <property type="match status" value="1"/>
</dbReference>
<dbReference type="EC" id="2.7.13.3" evidence="2"/>
<dbReference type="Gene3D" id="3.30.565.10">
    <property type="entry name" value="Histidine kinase-like ATPase, C-terminal domain"/>
    <property type="match status" value="1"/>
</dbReference>
<keyword evidence="9" id="KW-0472">Membrane</keyword>
<feature type="transmembrane region" description="Helical" evidence="9">
    <location>
        <begin position="12"/>
        <end position="29"/>
    </location>
</feature>
<comment type="catalytic activity">
    <reaction evidence="1">
        <text>ATP + protein L-histidine = ADP + protein N-phospho-L-histidine.</text>
        <dbReference type="EC" id="2.7.13.3"/>
    </reaction>
</comment>
<feature type="transmembrane region" description="Helical" evidence="9">
    <location>
        <begin position="70"/>
        <end position="96"/>
    </location>
</feature>
<keyword evidence="13" id="KW-1185">Reference proteome</keyword>
<dbReference type="PANTHER" id="PTHR24421:SF10">
    <property type="entry name" value="NITRATE_NITRITE SENSOR PROTEIN NARQ"/>
    <property type="match status" value="1"/>
</dbReference>
<evidence type="ECO:0000256" key="2">
    <source>
        <dbReference type="ARBA" id="ARBA00012438"/>
    </source>
</evidence>
<evidence type="ECO:0000313" key="13">
    <source>
        <dbReference type="Proteomes" id="UP001330812"/>
    </source>
</evidence>
<dbReference type="Pfam" id="PF07730">
    <property type="entry name" value="HisKA_3"/>
    <property type="match status" value="1"/>
</dbReference>
<name>A0ABZ1I2L6_9PSEU</name>
<organism evidence="12 13">
    <name type="scientific">Amycolatopsis rhabdoformis</name>
    <dbReference type="NCBI Taxonomy" id="1448059"/>
    <lineage>
        <taxon>Bacteria</taxon>
        <taxon>Bacillati</taxon>
        <taxon>Actinomycetota</taxon>
        <taxon>Actinomycetes</taxon>
        <taxon>Pseudonocardiales</taxon>
        <taxon>Pseudonocardiaceae</taxon>
        <taxon>Amycolatopsis</taxon>
    </lineage>
</organism>
<dbReference type="PANTHER" id="PTHR24421">
    <property type="entry name" value="NITRATE/NITRITE SENSOR PROTEIN NARX-RELATED"/>
    <property type="match status" value="1"/>
</dbReference>
<evidence type="ECO:0000256" key="9">
    <source>
        <dbReference type="SAM" id="Phobius"/>
    </source>
</evidence>
<keyword evidence="5" id="KW-0547">Nucleotide-binding</keyword>
<dbReference type="RefSeq" id="WP_326566899.1">
    <property type="nucleotide sequence ID" value="NZ_CP142149.1"/>
</dbReference>
<dbReference type="GO" id="GO:0016301">
    <property type="term" value="F:kinase activity"/>
    <property type="evidence" value="ECO:0007669"/>
    <property type="project" value="UniProtKB-KW"/>
</dbReference>
<keyword evidence="4" id="KW-0808">Transferase</keyword>
<evidence type="ECO:0000256" key="6">
    <source>
        <dbReference type="ARBA" id="ARBA00022777"/>
    </source>
</evidence>
<dbReference type="InterPro" id="IPR050482">
    <property type="entry name" value="Sensor_HK_TwoCompSys"/>
</dbReference>
<proteinExistence type="predicted"/>
<gene>
    <name evidence="12" type="ORF">VSH64_34320</name>
</gene>
<dbReference type="Proteomes" id="UP001330812">
    <property type="component" value="Chromosome"/>
</dbReference>
<dbReference type="EMBL" id="CP142149">
    <property type="protein sequence ID" value="WSE27895.1"/>
    <property type="molecule type" value="Genomic_DNA"/>
</dbReference>
<evidence type="ECO:0000256" key="7">
    <source>
        <dbReference type="ARBA" id="ARBA00022840"/>
    </source>
</evidence>
<feature type="transmembrane region" description="Helical" evidence="9">
    <location>
        <begin position="41"/>
        <end position="58"/>
    </location>
</feature>
<feature type="transmembrane region" description="Helical" evidence="9">
    <location>
        <begin position="102"/>
        <end position="122"/>
    </location>
</feature>
<evidence type="ECO:0000256" key="1">
    <source>
        <dbReference type="ARBA" id="ARBA00000085"/>
    </source>
</evidence>
<dbReference type="Gene3D" id="1.20.5.1930">
    <property type="match status" value="1"/>
</dbReference>
<keyword evidence="3" id="KW-0597">Phosphoprotein</keyword>
<accession>A0ABZ1I2L6</accession>
<dbReference type="InterPro" id="IPR036890">
    <property type="entry name" value="HATPase_C_sf"/>
</dbReference>
<keyword evidence="9" id="KW-0812">Transmembrane</keyword>
<keyword evidence="8" id="KW-0902">Two-component regulatory system</keyword>